<feature type="domain" description="EamA" evidence="2">
    <location>
        <begin position="161"/>
        <end position="296"/>
    </location>
</feature>
<name>A0A7X1B4C7_9BACT</name>
<gene>
    <name evidence="3" type="ORF">H5P27_05250</name>
</gene>
<sequence>MNPTLARERQTGILLVSAAGVCWGFHGVLIKFAYQLGASFMEVLLAETAVATLAYLIMASRASSLLSLPKELTDWIWLTIAGIASIGVGSFLFLSFSLGPVAIGATLLFLYLPQVYLHTILVAKQPANWLGIASIVLLLIGAGITTDAINVFSGNVSSAPILAGAAASVCYAAIFILTPKLSVASSATFNSLFLAASSAIGSLIILAVVPATRSEASINLIQFAAIAFVLGIIGQMLPVLAMMKGIPLAGSSLSGVLASIELPVAVVSSALLLGESVTPGRAIGVALVFLGIIFFNLSNRTET</sequence>
<feature type="transmembrane region" description="Helical" evidence="1">
    <location>
        <begin position="253"/>
        <end position="273"/>
    </location>
</feature>
<feature type="transmembrane region" description="Helical" evidence="1">
    <location>
        <begin position="75"/>
        <end position="96"/>
    </location>
</feature>
<comment type="caution">
    <text evidence="3">The sequence shown here is derived from an EMBL/GenBank/DDBJ whole genome shotgun (WGS) entry which is preliminary data.</text>
</comment>
<evidence type="ECO:0000313" key="4">
    <source>
        <dbReference type="Proteomes" id="UP000526501"/>
    </source>
</evidence>
<feature type="transmembrane region" description="Helical" evidence="1">
    <location>
        <begin position="158"/>
        <end position="177"/>
    </location>
</feature>
<proteinExistence type="predicted"/>
<evidence type="ECO:0000259" key="2">
    <source>
        <dbReference type="Pfam" id="PF00892"/>
    </source>
</evidence>
<dbReference type="Proteomes" id="UP000526501">
    <property type="component" value="Unassembled WGS sequence"/>
</dbReference>
<dbReference type="GO" id="GO:0016020">
    <property type="term" value="C:membrane"/>
    <property type="evidence" value="ECO:0007669"/>
    <property type="project" value="InterPro"/>
</dbReference>
<feature type="transmembrane region" description="Helical" evidence="1">
    <location>
        <begin position="12"/>
        <end position="34"/>
    </location>
</feature>
<protein>
    <submittedName>
        <fullName evidence="3">DMT family transporter</fullName>
    </submittedName>
</protein>
<dbReference type="RefSeq" id="WP_185659322.1">
    <property type="nucleotide sequence ID" value="NZ_CAWPOO010000006.1"/>
</dbReference>
<keyword evidence="1" id="KW-0812">Transmembrane</keyword>
<dbReference type="AlphaFoldDB" id="A0A7X1B4C7"/>
<accession>A0A7X1B4C7</accession>
<evidence type="ECO:0000313" key="3">
    <source>
        <dbReference type="EMBL" id="MBC2605444.1"/>
    </source>
</evidence>
<feature type="transmembrane region" description="Helical" evidence="1">
    <location>
        <begin position="129"/>
        <end position="152"/>
    </location>
</feature>
<reference evidence="3 4" key="1">
    <citation type="submission" date="2020-07" db="EMBL/GenBank/DDBJ databases">
        <authorList>
            <person name="Feng X."/>
        </authorList>
    </citation>
    <scope>NUCLEOTIDE SEQUENCE [LARGE SCALE GENOMIC DNA]</scope>
    <source>
        <strain evidence="3 4">JCM23202</strain>
    </source>
</reference>
<evidence type="ECO:0000256" key="1">
    <source>
        <dbReference type="SAM" id="Phobius"/>
    </source>
</evidence>
<dbReference type="InterPro" id="IPR037185">
    <property type="entry name" value="EmrE-like"/>
</dbReference>
<keyword evidence="1" id="KW-0472">Membrane</keyword>
<dbReference type="SUPFAM" id="SSF103481">
    <property type="entry name" value="Multidrug resistance efflux transporter EmrE"/>
    <property type="match status" value="1"/>
</dbReference>
<feature type="transmembrane region" description="Helical" evidence="1">
    <location>
        <begin position="102"/>
        <end position="122"/>
    </location>
</feature>
<feature type="transmembrane region" description="Helical" evidence="1">
    <location>
        <begin position="189"/>
        <end position="209"/>
    </location>
</feature>
<feature type="transmembrane region" description="Helical" evidence="1">
    <location>
        <begin position="279"/>
        <end position="297"/>
    </location>
</feature>
<feature type="transmembrane region" description="Helical" evidence="1">
    <location>
        <begin position="221"/>
        <end position="241"/>
    </location>
</feature>
<dbReference type="EMBL" id="JACHVC010000006">
    <property type="protein sequence ID" value="MBC2605444.1"/>
    <property type="molecule type" value="Genomic_DNA"/>
</dbReference>
<feature type="transmembrane region" description="Helical" evidence="1">
    <location>
        <begin position="40"/>
        <end position="63"/>
    </location>
</feature>
<dbReference type="Pfam" id="PF00892">
    <property type="entry name" value="EamA"/>
    <property type="match status" value="1"/>
</dbReference>
<keyword evidence="1" id="KW-1133">Transmembrane helix</keyword>
<organism evidence="3 4">
    <name type="scientific">Pelagicoccus albus</name>
    <dbReference type="NCBI Taxonomy" id="415222"/>
    <lineage>
        <taxon>Bacteria</taxon>
        <taxon>Pseudomonadati</taxon>
        <taxon>Verrucomicrobiota</taxon>
        <taxon>Opitutia</taxon>
        <taxon>Puniceicoccales</taxon>
        <taxon>Pelagicoccaceae</taxon>
        <taxon>Pelagicoccus</taxon>
    </lineage>
</organism>
<dbReference type="InterPro" id="IPR000620">
    <property type="entry name" value="EamA_dom"/>
</dbReference>
<keyword evidence="4" id="KW-1185">Reference proteome</keyword>